<name>F0WE69_9STRA</name>
<evidence type="ECO:0000313" key="2">
    <source>
        <dbReference type="EMBL" id="CCA19498.1"/>
    </source>
</evidence>
<proteinExistence type="predicted"/>
<organism evidence="2">
    <name type="scientific">Albugo laibachii Nc14</name>
    <dbReference type="NCBI Taxonomy" id="890382"/>
    <lineage>
        <taxon>Eukaryota</taxon>
        <taxon>Sar</taxon>
        <taxon>Stramenopiles</taxon>
        <taxon>Oomycota</taxon>
        <taxon>Peronosporomycetes</taxon>
        <taxon>Albuginales</taxon>
        <taxon>Albuginaceae</taxon>
        <taxon>Albugo</taxon>
    </lineage>
</organism>
<dbReference type="AlphaFoldDB" id="F0WE69"/>
<feature type="region of interest" description="Disordered" evidence="1">
    <location>
        <begin position="1"/>
        <end position="43"/>
    </location>
</feature>
<gene>
    <name evidence="2" type="primary">AlNc14C72G4925</name>
    <name evidence="2" type="ORF">ALNC14_056410</name>
</gene>
<dbReference type="EMBL" id="FR824117">
    <property type="protein sequence ID" value="CCA19498.1"/>
    <property type="molecule type" value="Genomic_DNA"/>
</dbReference>
<reference evidence="2" key="1">
    <citation type="journal article" date="2011" name="PLoS Biol.">
        <title>Gene gain and loss during evolution of obligate parasitism in the white rust pathogen of Arabidopsis thaliana.</title>
        <authorList>
            <person name="Kemen E."/>
            <person name="Gardiner A."/>
            <person name="Schultz-Larsen T."/>
            <person name="Kemen A.C."/>
            <person name="Balmuth A.L."/>
            <person name="Robert-Seilaniantz A."/>
            <person name="Bailey K."/>
            <person name="Holub E."/>
            <person name="Studholme D.J."/>
            <person name="Maclean D."/>
            <person name="Jones J.D."/>
        </authorList>
    </citation>
    <scope>NUCLEOTIDE SEQUENCE</scope>
</reference>
<reference evidence="2" key="2">
    <citation type="submission" date="2011-02" db="EMBL/GenBank/DDBJ databases">
        <authorList>
            <person name="MacLean D."/>
        </authorList>
    </citation>
    <scope>NUCLEOTIDE SEQUENCE</scope>
</reference>
<protein>
    <submittedName>
        <fullName evidence="2">AlNc14C72G4925 protein</fullName>
    </submittedName>
</protein>
<sequence>MRQIGAEDGIEQEESQSSQLPFSDSSTVTPPVHRLRRFRQNQS</sequence>
<feature type="compositionally biased region" description="Low complexity" evidence="1">
    <location>
        <begin position="15"/>
        <end position="26"/>
    </location>
</feature>
<dbReference type="HOGENOM" id="CLU_3243249_0_0_1"/>
<feature type="compositionally biased region" description="Basic residues" evidence="1">
    <location>
        <begin position="33"/>
        <end position="43"/>
    </location>
</feature>
<accession>F0WE69</accession>
<evidence type="ECO:0000256" key="1">
    <source>
        <dbReference type="SAM" id="MobiDB-lite"/>
    </source>
</evidence>